<dbReference type="SUPFAM" id="SSF56935">
    <property type="entry name" value="Porins"/>
    <property type="match status" value="1"/>
</dbReference>
<keyword evidence="5 9" id="KW-0798">TonB box</keyword>
<evidence type="ECO:0000259" key="12">
    <source>
        <dbReference type="Pfam" id="PF07715"/>
    </source>
</evidence>
<keyword evidence="10" id="KW-1133">Transmembrane helix</keyword>
<dbReference type="InterPro" id="IPR023996">
    <property type="entry name" value="TonB-dep_OMP_SusC/RagA"/>
</dbReference>
<proteinExistence type="inferred from homology"/>
<dbReference type="EMBL" id="CP002530">
    <property type="protein sequence ID" value="ADY36159.1"/>
    <property type="molecule type" value="Genomic_DNA"/>
</dbReference>
<evidence type="ECO:0000256" key="5">
    <source>
        <dbReference type="ARBA" id="ARBA00023077"/>
    </source>
</evidence>
<dbReference type="HOGENOM" id="CLU_004317_0_2_10"/>
<comment type="subcellular location">
    <subcellularLocation>
        <location evidence="1 8">Cell outer membrane</location>
        <topology evidence="1 8">Multi-pass membrane protein</topology>
    </subcellularLocation>
</comment>
<dbReference type="InterPro" id="IPR023997">
    <property type="entry name" value="TonB-dep_OMP_SusC/RagA_CS"/>
</dbReference>
<evidence type="ECO:0000256" key="10">
    <source>
        <dbReference type="SAM" id="Phobius"/>
    </source>
</evidence>
<dbReference type="InterPro" id="IPR036942">
    <property type="entry name" value="Beta-barrel_TonB_sf"/>
</dbReference>
<dbReference type="SUPFAM" id="SSF49464">
    <property type="entry name" value="Carboxypeptidase regulatory domain-like"/>
    <property type="match status" value="1"/>
</dbReference>
<dbReference type="Pfam" id="PF00593">
    <property type="entry name" value="TonB_dep_Rec_b-barrel"/>
    <property type="match status" value="1"/>
</dbReference>
<dbReference type="Gene3D" id="2.40.170.20">
    <property type="entry name" value="TonB-dependent receptor, beta-barrel domain"/>
    <property type="match status" value="1"/>
</dbReference>
<evidence type="ECO:0000256" key="4">
    <source>
        <dbReference type="ARBA" id="ARBA00022692"/>
    </source>
</evidence>
<name>F0R033_PHOSB</name>
<protein>
    <submittedName>
        <fullName evidence="13">TonB-dependent receptor</fullName>
    </submittedName>
</protein>
<dbReference type="Proteomes" id="UP000007486">
    <property type="component" value="Chromosome"/>
</dbReference>
<keyword evidence="4 8" id="KW-0812">Transmembrane</keyword>
<evidence type="ECO:0000256" key="2">
    <source>
        <dbReference type="ARBA" id="ARBA00022448"/>
    </source>
</evidence>
<keyword evidence="7 8" id="KW-0998">Cell outer membrane</keyword>
<feature type="domain" description="TonB-dependent receptor plug" evidence="12">
    <location>
        <begin position="222"/>
        <end position="329"/>
    </location>
</feature>
<keyword evidence="14" id="KW-1185">Reference proteome</keyword>
<dbReference type="PROSITE" id="PS52016">
    <property type="entry name" value="TONB_DEPENDENT_REC_3"/>
    <property type="match status" value="1"/>
</dbReference>
<feature type="domain" description="TonB-dependent receptor-like beta-barrel" evidence="11">
    <location>
        <begin position="518"/>
        <end position="1066"/>
    </location>
</feature>
<evidence type="ECO:0000313" key="13">
    <source>
        <dbReference type="EMBL" id="ADY36159.1"/>
    </source>
</evidence>
<gene>
    <name evidence="13" type="ordered locus">Bacsa_1594</name>
</gene>
<keyword evidence="3 8" id="KW-1134">Transmembrane beta strand</keyword>
<dbReference type="NCBIfam" id="TIGR04057">
    <property type="entry name" value="SusC_RagA_signa"/>
    <property type="match status" value="1"/>
</dbReference>
<dbReference type="RefSeq" id="WP_013617590.1">
    <property type="nucleotide sequence ID" value="NC_015164.1"/>
</dbReference>
<evidence type="ECO:0000259" key="11">
    <source>
        <dbReference type="Pfam" id="PF00593"/>
    </source>
</evidence>
<dbReference type="InterPro" id="IPR039426">
    <property type="entry name" value="TonB-dep_rcpt-like"/>
</dbReference>
<dbReference type="InterPro" id="IPR037066">
    <property type="entry name" value="Plug_dom_sf"/>
</dbReference>
<reference evidence="13 14" key="1">
    <citation type="journal article" date="2011" name="Stand. Genomic Sci.">
        <title>Complete genome sequence of Bacteroides salanitronis type strain (BL78).</title>
        <authorList>
            <person name="Gronow S."/>
            <person name="Held B."/>
            <person name="Lucas S."/>
            <person name="Lapidus A."/>
            <person name="Del Rio T.G."/>
            <person name="Nolan M."/>
            <person name="Tice H."/>
            <person name="Deshpande S."/>
            <person name="Cheng J.F."/>
            <person name="Pitluck S."/>
            <person name="Liolios K."/>
            <person name="Pagani I."/>
            <person name="Ivanova N."/>
            <person name="Mavromatis K."/>
            <person name="Pati A."/>
            <person name="Tapia R."/>
            <person name="Han C."/>
            <person name="Goodwin L."/>
            <person name="Chen A."/>
            <person name="Palaniappan K."/>
            <person name="Land M."/>
            <person name="Hauser L."/>
            <person name="Chang Y.J."/>
            <person name="Jeffries C.D."/>
            <person name="Brambilla E.M."/>
            <person name="Rohde M."/>
            <person name="Goker M."/>
            <person name="Detter J.C."/>
            <person name="Woyke T."/>
            <person name="Bristow J."/>
            <person name="Markowitz V."/>
            <person name="Hugenholtz P."/>
            <person name="Kyrpides N.C."/>
            <person name="Klenk H.P."/>
            <person name="Eisen J.A."/>
        </authorList>
    </citation>
    <scope>NUCLEOTIDE SEQUENCE [LARGE SCALE GENOMIC DNA]</scope>
    <source>
        <strain evidence="13 14">DSM 18170</strain>
    </source>
</reference>
<evidence type="ECO:0000256" key="8">
    <source>
        <dbReference type="PROSITE-ProRule" id="PRU01360"/>
    </source>
</evidence>
<organism evidence="13 14">
    <name type="scientific">Phocaeicola salanitronis (strain DSM 18170 / JCM 13657 / CCUG 60908 / BL78)</name>
    <name type="common">Bacteroides salanitronis</name>
    <dbReference type="NCBI Taxonomy" id="667015"/>
    <lineage>
        <taxon>Bacteria</taxon>
        <taxon>Pseudomonadati</taxon>
        <taxon>Bacteroidota</taxon>
        <taxon>Bacteroidia</taxon>
        <taxon>Bacteroidales</taxon>
        <taxon>Bacteroidaceae</taxon>
        <taxon>Phocaeicola</taxon>
    </lineage>
</organism>
<dbReference type="InterPro" id="IPR012910">
    <property type="entry name" value="Plug_dom"/>
</dbReference>
<sequence>MKNSLFRGHYVPLFNLFSHRINFLSFFLCVFVGSMYAAESSSQNVKVSIARTTSSLQEVLDEIESQTEYLFIINSGVDTSKKVTVESDNESIIEVLDDISSQAGISYIVSQKHIILSKKGEKPSVQPDNGTFTVSGSVIDNKGEPLIGVSVLLTGTTQGTITDFDGKFSLDGIQEGSVLEFSYVGFISQKVKVGKSRMLSIQMQEDNQALDEVVVIGYGTMKKRDLTGAISSVKAADITSTPTTNALKSLQGKVAGLDIVQSSGQPGSEVSLTMRGNRSLKADNQPLVLVDGIDYGSFVDINPTDIESIEVLKDISSTAIYGTKGANGVILITTKSGAKGQKTRIDVNAYVSIKNKAKYPRMMNGPEYAQLKREAYRTTNSAHPDEYMDDALIFNAEELDYLDKGYWVDWQDLLLGTGITQNYEISMSGGTEKTSYALSFGFQNDHGLLKNDILKRYNGRISLNHEINKVFNVGVNVSYTFKDQDKRQNPLNLANKIPCIGRAYDDEGNFILNPAPGSSSTYSPLCDEQPGAYEDNIRTKRMFASGYLNINIIKGLTFKSTIGIDISDMREGIYKDKNTVQNLGEKSTSSVQADNDYRYTWENVANYSVDFNQRHNLIAMIGSSTTAYGEESVLASGANQASSLTSFHDLRANADSKDISSSLVETKMVSFFGRLNYKFMDRYLLQASLRADGSSVLAEGHKWGYFPSVSAAWRISEEAFMKNQDIVSNLKLRLSWGIAGNSAIDAYATLGGLSQSMYAFGTTPVYGYYPSEISNEDLTWEKTSTWNLGLDFGFLAGRFSGSVDLYTSETKDLLLPSLLPNSTGFNSVMQNVGKVGNKGVEITLNTIWFQNKNFTWNTDWSYSLNREKIKALNKGVTRDEGNLWFVGSPTKVFYDYKKIGIWQLGEEEQAKAFGGFKPGDIKVADMSPKGSEGEGVFSTDDRVIFSRLPKYTFGITNNFTYKNFDLMFFIYGRIGQYVKDAYTQLYKPSALENSAPVNYWTPENPSNEYPRPNSSYSTNNYLLQSSLAYRKASFVKIRDITLGYTLPQKWMNKMKISKFRIYCSLNNFITFTDFPNYDPESDGSLDFPLTKQVLFGINLSL</sequence>
<dbReference type="FunFam" id="2.60.40.1120:FF:000003">
    <property type="entry name" value="Outer membrane protein Omp121"/>
    <property type="match status" value="1"/>
</dbReference>
<keyword evidence="2 8" id="KW-0813">Transport</keyword>
<dbReference type="STRING" id="667015.Bacsa_1594"/>
<accession>F0R033</accession>
<evidence type="ECO:0000256" key="3">
    <source>
        <dbReference type="ARBA" id="ARBA00022452"/>
    </source>
</evidence>
<dbReference type="eggNOG" id="COG1629">
    <property type="taxonomic scope" value="Bacteria"/>
</dbReference>
<dbReference type="Gene3D" id="2.170.130.10">
    <property type="entry name" value="TonB-dependent receptor, plug domain"/>
    <property type="match status" value="1"/>
</dbReference>
<evidence type="ECO:0000256" key="1">
    <source>
        <dbReference type="ARBA" id="ARBA00004571"/>
    </source>
</evidence>
<dbReference type="GO" id="GO:0009279">
    <property type="term" value="C:cell outer membrane"/>
    <property type="evidence" value="ECO:0007669"/>
    <property type="project" value="UniProtKB-SubCell"/>
</dbReference>
<evidence type="ECO:0000256" key="6">
    <source>
        <dbReference type="ARBA" id="ARBA00023136"/>
    </source>
</evidence>
<dbReference type="AlphaFoldDB" id="F0R033"/>
<keyword evidence="6 8" id="KW-0472">Membrane</keyword>
<evidence type="ECO:0000256" key="7">
    <source>
        <dbReference type="ARBA" id="ARBA00023237"/>
    </source>
</evidence>
<dbReference type="Gene3D" id="2.60.40.1120">
    <property type="entry name" value="Carboxypeptidase-like, regulatory domain"/>
    <property type="match status" value="1"/>
</dbReference>
<dbReference type="Pfam" id="PF13715">
    <property type="entry name" value="CarbopepD_reg_2"/>
    <property type="match status" value="1"/>
</dbReference>
<dbReference type="InterPro" id="IPR000531">
    <property type="entry name" value="Beta-barrel_TonB"/>
</dbReference>
<evidence type="ECO:0000256" key="9">
    <source>
        <dbReference type="RuleBase" id="RU003357"/>
    </source>
</evidence>
<dbReference type="FunFam" id="2.170.130.10:FF:000008">
    <property type="entry name" value="SusC/RagA family TonB-linked outer membrane protein"/>
    <property type="match status" value="1"/>
</dbReference>
<comment type="similarity">
    <text evidence="8 9">Belongs to the TonB-dependent receptor family.</text>
</comment>
<evidence type="ECO:0000313" key="14">
    <source>
        <dbReference type="Proteomes" id="UP000007486"/>
    </source>
</evidence>
<dbReference type="NCBIfam" id="TIGR04056">
    <property type="entry name" value="OMP_RagA_SusC"/>
    <property type="match status" value="1"/>
</dbReference>
<feature type="transmembrane region" description="Helical" evidence="10">
    <location>
        <begin position="21"/>
        <end position="38"/>
    </location>
</feature>
<dbReference type="Pfam" id="PF07715">
    <property type="entry name" value="Plug"/>
    <property type="match status" value="1"/>
</dbReference>
<keyword evidence="13" id="KW-0675">Receptor</keyword>
<dbReference type="KEGG" id="bsa:Bacsa_1594"/>
<dbReference type="InterPro" id="IPR008969">
    <property type="entry name" value="CarboxyPept-like_regulatory"/>
</dbReference>